<dbReference type="PROSITE" id="PS00352">
    <property type="entry name" value="CSD_1"/>
    <property type="match status" value="1"/>
</dbReference>
<gene>
    <name evidence="5" type="ORF">ARN_12160</name>
</gene>
<dbReference type="EMBL" id="FN545183">
    <property type="protein sequence ID" value="CBA72487.1"/>
    <property type="molecule type" value="Genomic_DNA"/>
</dbReference>
<evidence type="ECO:0000313" key="5">
    <source>
        <dbReference type="EMBL" id="CBA72487.1"/>
    </source>
</evidence>
<dbReference type="FunFam" id="2.40.50.140:FF:000006">
    <property type="entry name" value="Cold shock protein CspC"/>
    <property type="match status" value="1"/>
</dbReference>
<dbReference type="InterPro" id="IPR019844">
    <property type="entry name" value="CSD_CS"/>
</dbReference>
<dbReference type="NCBIfam" id="NF007679">
    <property type="entry name" value="PRK10354.1"/>
    <property type="match status" value="1"/>
</dbReference>
<sequence>MLSLIAFRPFLAECFHELNSDVGFCIPAENGNVYLLYRKRHMSDKMKGQVKWFNESKGFGFITPSDGSKDVFVHFSAIQGNGFKTLAEGQNVEFTIEDGSKGPAAANVTAL</sequence>
<dbReference type="PRINTS" id="PR00050">
    <property type="entry name" value="COLDSHOCK"/>
</dbReference>
<dbReference type="SUPFAM" id="SSF50249">
    <property type="entry name" value="Nucleic acid-binding proteins"/>
    <property type="match status" value="1"/>
</dbReference>
<dbReference type="InterPro" id="IPR011129">
    <property type="entry name" value="CSD"/>
</dbReference>
<dbReference type="PANTHER" id="PTHR11544">
    <property type="entry name" value="COLD SHOCK DOMAIN CONTAINING PROTEINS"/>
    <property type="match status" value="1"/>
</dbReference>
<dbReference type="GO" id="GO:0005829">
    <property type="term" value="C:cytosol"/>
    <property type="evidence" value="ECO:0007669"/>
    <property type="project" value="UniProtKB-ARBA"/>
</dbReference>
<evidence type="ECO:0000256" key="3">
    <source>
        <dbReference type="RuleBase" id="RU000408"/>
    </source>
</evidence>
<protein>
    <submittedName>
        <fullName evidence="5">Cold shock-like protein</fullName>
    </submittedName>
</protein>
<dbReference type="PROSITE" id="PS51857">
    <property type="entry name" value="CSD_2"/>
    <property type="match status" value="1"/>
</dbReference>
<evidence type="ECO:0000259" key="4">
    <source>
        <dbReference type="PROSITE" id="PS51857"/>
    </source>
</evidence>
<dbReference type="AlphaFoldDB" id="D2TYJ2"/>
<dbReference type="NCBIfam" id="NF008190">
    <property type="entry name" value="PRK10943.1"/>
    <property type="match status" value="1"/>
</dbReference>
<dbReference type="CDD" id="cd04458">
    <property type="entry name" value="CSP_CDS"/>
    <property type="match status" value="1"/>
</dbReference>
<evidence type="ECO:0000256" key="1">
    <source>
        <dbReference type="ARBA" id="ARBA00004496"/>
    </source>
</evidence>
<organism evidence="5">
    <name type="scientific">Arsenophonus nasoniae</name>
    <name type="common">son-killer infecting Nasonia vitripennis</name>
    <dbReference type="NCBI Taxonomy" id="638"/>
    <lineage>
        <taxon>Bacteria</taxon>
        <taxon>Pseudomonadati</taxon>
        <taxon>Pseudomonadota</taxon>
        <taxon>Gammaproteobacteria</taxon>
        <taxon>Enterobacterales</taxon>
        <taxon>Morganellaceae</taxon>
        <taxon>Arsenophonus</taxon>
    </lineage>
</organism>
<dbReference type="InterPro" id="IPR012340">
    <property type="entry name" value="NA-bd_OB-fold"/>
</dbReference>
<comment type="subcellular location">
    <subcellularLocation>
        <location evidence="1 3">Cytoplasm</location>
    </subcellularLocation>
</comment>
<proteinExistence type="predicted"/>
<reference evidence="5" key="1">
    <citation type="journal article" date="2010" name="Insect Mol. Biol.">
        <title>The draft genome sequence of Arsenophonus nasoniae, son-killer bacterium of Nasonia vitripennis, reveals genes associated with virulence and symbiosis.</title>
        <authorList>
            <person name="Wilkes T."/>
            <person name="Darby A.C."/>
            <person name="Choi J."/>
            <person name="Colborne J.K."/>
            <person name="Werren J.H."/>
            <person name="Hurst G.D.D."/>
        </authorList>
    </citation>
    <scope>NUCLEOTIDE SEQUENCE</scope>
</reference>
<keyword evidence="2" id="KW-0963">Cytoplasm</keyword>
<dbReference type="GO" id="GO:0003676">
    <property type="term" value="F:nucleic acid binding"/>
    <property type="evidence" value="ECO:0007669"/>
    <property type="project" value="InterPro"/>
</dbReference>
<feature type="domain" description="CSD" evidence="4">
    <location>
        <begin position="45"/>
        <end position="110"/>
    </location>
</feature>
<evidence type="ECO:0000256" key="2">
    <source>
        <dbReference type="ARBA" id="ARBA00022490"/>
    </source>
</evidence>
<dbReference type="InterPro" id="IPR002059">
    <property type="entry name" value="CSP_DNA-bd"/>
</dbReference>
<dbReference type="Gene3D" id="2.40.50.140">
    <property type="entry name" value="Nucleic acid-binding proteins"/>
    <property type="match status" value="1"/>
</dbReference>
<name>D2TYJ2_9GAMM</name>
<dbReference type="InterPro" id="IPR050181">
    <property type="entry name" value="Cold_shock_domain"/>
</dbReference>
<accession>D2TYJ2</accession>
<dbReference type="SMART" id="SM00357">
    <property type="entry name" value="CSP"/>
    <property type="match status" value="1"/>
</dbReference>
<dbReference type="NCBIfam" id="NF007062">
    <property type="entry name" value="PRK09507.1"/>
    <property type="match status" value="1"/>
</dbReference>
<dbReference type="Pfam" id="PF00313">
    <property type="entry name" value="CSD"/>
    <property type="match status" value="1"/>
</dbReference>